<dbReference type="PANTHER" id="PTHR45640:SF26">
    <property type="entry name" value="RE23625P"/>
    <property type="match status" value="1"/>
</dbReference>
<dbReference type="GO" id="GO:0051082">
    <property type="term" value="F:unfolded protein binding"/>
    <property type="evidence" value="ECO:0007669"/>
    <property type="project" value="TreeGrafter"/>
</dbReference>
<dbReference type="Proteomes" id="UP000683360">
    <property type="component" value="Unassembled WGS sequence"/>
</dbReference>
<feature type="domain" description="SHSP" evidence="3">
    <location>
        <begin position="232"/>
        <end position="339"/>
    </location>
</feature>
<evidence type="ECO:0000256" key="1">
    <source>
        <dbReference type="PROSITE-ProRule" id="PRU00285"/>
    </source>
</evidence>
<organism evidence="4 5">
    <name type="scientific">Mytilus edulis</name>
    <name type="common">Blue mussel</name>
    <dbReference type="NCBI Taxonomy" id="6550"/>
    <lineage>
        <taxon>Eukaryota</taxon>
        <taxon>Metazoa</taxon>
        <taxon>Spiralia</taxon>
        <taxon>Lophotrochozoa</taxon>
        <taxon>Mollusca</taxon>
        <taxon>Bivalvia</taxon>
        <taxon>Autobranchia</taxon>
        <taxon>Pteriomorphia</taxon>
        <taxon>Mytilida</taxon>
        <taxon>Mytiloidea</taxon>
        <taxon>Mytilidae</taxon>
        <taxon>Mytilinae</taxon>
        <taxon>Mytilus</taxon>
    </lineage>
</organism>
<dbReference type="Pfam" id="PF00011">
    <property type="entry name" value="HSP20"/>
    <property type="match status" value="1"/>
</dbReference>
<dbReference type="GO" id="GO:0042026">
    <property type="term" value="P:protein refolding"/>
    <property type="evidence" value="ECO:0007669"/>
    <property type="project" value="TreeGrafter"/>
</dbReference>
<protein>
    <recommendedName>
        <fullName evidence="3">SHSP domain-containing protein</fullName>
    </recommendedName>
</protein>
<dbReference type="CDD" id="cd06526">
    <property type="entry name" value="metazoan_ACD"/>
    <property type="match status" value="1"/>
</dbReference>
<comment type="caution">
    <text evidence="4">The sequence shown here is derived from an EMBL/GenBank/DDBJ whole genome shotgun (WGS) entry which is preliminary data.</text>
</comment>
<proteinExistence type="inferred from homology"/>
<evidence type="ECO:0000256" key="2">
    <source>
        <dbReference type="RuleBase" id="RU003616"/>
    </source>
</evidence>
<dbReference type="AlphaFoldDB" id="A0A8S3Q729"/>
<dbReference type="InterPro" id="IPR008978">
    <property type="entry name" value="HSP20-like_chaperone"/>
</dbReference>
<dbReference type="GO" id="GO:0005634">
    <property type="term" value="C:nucleus"/>
    <property type="evidence" value="ECO:0007669"/>
    <property type="project" value="TreeGrafter"/>
</dbReference>
<dbReference type="GO" id="GO:0009408">
    <property type="term" value="P:response to heat"/>
    <property type="evidence" value="ECO:0007669"/>
    <property type="project" value="TreeGrafter"/>
</dbReference>
<dbReference type="Gene3D" id="2.60.40.790">
    <property type="match status" value="1"/>
</dbReference>
<dbReference type="SUPFAM" id="SSF49764">
    <property type="entry name" value="HSP20-like chaperones"/>
    <property type="match status" value="1"/>
</dbReference>
<evidence type="ECO:0000313" key="4">
    <source>
        <dbReference type="EMBL" id="CAG2192644.1"/>
    </source>
</evidence>
<dbReference type="GO" id="GO:0005737">
    <property type="term" value="C:cytoplasm"/>
    <property type="evidence" value="ECO:0007669"/>
    <property type="project" value="TreeGrafter"/>
</dbReference>
<reference evidence="4" key="1">
    <citation type="submission" date="2021-03" db="EMBL/GenBank/DDBJ databases">
        <authorList>
            <person name="Bekaert M."/>
        </authorList>
    </citation>
    <scope>NUCLEOTIDE SEQUENCE</scope>
</reference>
<evidence type="ECO:0000259" key="3">
    <source>
        <dbReference type="PROSITE" id="PS01031"/>
    </source>
</evidence>
<comment type="similarity">
    <text evidence="1 2">Belongs to the small heat shock protein (HSP20) family.</text>
</comment>
<dbReference type="EMBL" id="CAJPWZ010000426">
    <property type="protein sequence ID" value="CAG2192644.1"/>
    <property type="molecule type" value="Genomic_DNA"/>
</dbReference>
<dbReference type="PROSITE" id="PS01031">
    <property type="entry name" value="SHSP"/>
    <property type="match status" value="1"/>
</dbReference>
<sequence length="342" mass="39744">MSYLSDTVPVKYERETYRSKTTSERRIPTYSDYTPIDHRLNKYERDIPTKYSSKPLTHTNTYSTYKKDIPYSSYSPVSSYTSRPLSYTPVSSYTSRPLSYKPVSSYTSRPLSYTPVSSYTSRPFNDTTVSSYTSRPFHYTPVSSYKSRPFQYTPVSSYTSRPVTYNSTKKPSTLDDNWITYDKEMTHESDEIRKEWEDTFKKIAPRADQWSLADTISKRMVPVTESDDWITGGDNKVHDFIVHDATGKRKFYAEFDLSQFKPEEIQIKTSGSYLTIRARHQDRDPSNSSKREYSREILLPDEVSTDFITSKLSRTGKLTLEAPIFGSQRKNRDVSIPVEYGY</sequence>
<name>A0A8S3Q729_MYTED</name>
<dbReference type="InterPro" id="IPR002068">
    <property type="entry name" value="A-crystallin/Hsp20_dom"/>
</dbReference>
<evidence type="ECO:0000313" key="5">
    <source>
        <dbReference type="Proteomes" id="UP000683360"/>
    </source>
</evidence>
<gene>
    <name evidence="4" type="ORF">MEDL_7797</name>
</gene>
<accession>A0A8S3Q729</accession>
<keyword evidence="5" id="KW-1185">Reference proteome</keyword>
<dbReference type="OrthoDB" id="1431247at2759"/>
<dbReference type="PANTHER" id="PTHR45640">
    <property type="entry name" value="HEAT SHOCK PROTEIN HSP-12.2-RELATED"/>
    <property type="match status" value="1"/>
</dbReference>
<dbReference type="InterPro" id="IPR001436">
    <property type="entry name" value="Alpha-crystallin/sHSP_animal"/>
</dbReference>